<sequence length="173" mass="19515">MTTPLPPRLRPAYDADERTQLLGWLSMQRAVVHWKCAELSDEDAHRALLPTSPGMTVAGLVSHLRWVEHLWFEVVLLGGAKEGPLFKEDVEDAEMQVDGIALTTLLDEYRQQCERSDEIIAAHGLDDTGRHPDFPASAGSLRWILFHMIEETARHAGHFDTIRELLDGAKGYY</sequence>
<gene>
    <name evidence="1" type="ORF">ABWK59_31425</name>
</gene>
<organism evidence="1">
    <name type="scientific">Kitasatospora camelliae</name>
    <dbReference type="NCBI Taxonomy" id="3156397"/>
    <lineage>
        <taxon>Bacteria</taxon>
        <taxon>Bacillati</taxon>
        <taxon>Actinomycetota</taxon>
        <taxon>Actinomycetes</taxon>
        <taxon>Kitasatosporales</taxon>
        <taxon>Streptomycetaceae</taxon>
        <taxon>Kitasatospora</taxon>
    </lineage>
</organism>
<protein>
    <submittedName>
        <fullName evidence="1">DinB family protein</fullName>
    </submittedName>
</protein>
<dbReference type="Gene3D" id="1.20.120.450">
    <property type="entry name" value="dinb family like domain"/>
    <property type="match status" value="1"/>
</dbReference>
<dbReference type="RefSeq" id="WP_354644051.1">
    <property type="nucleotide sequence ID" value="NZ_CP159872.1"/>
</dbReference>
<dbReference type="KEGG" id="kcm:ABWK59_31425"/>
<proteinExistence type="predicted"/>
<name>A0AAU8K501_9ACTN</name>
<dbReference type="SUPFAM" id="SSF109854">
    <property type="entry name" value="DinB/YfiT-like putative metalloenzymes"/>
    <property type="match status" value="1"/>
</dbReference>
<dbReference type="InterPro" id="IPR007061">
    <property type="entry name" value="MST-like"/>
</dbReference>
<accession>A0AAU8K501</accession>
<dbReference type="InterPro" id="IPR034660">
    <property type="entry name" value="DinB/YfiT-like"/>
</dbReference>
<evidence type="ECO:0000313" key="1">
    <source>
        <dbReference type="EMBL" id="XCM83116.1"/>
    </source>
</evidence>
<reference evidence="1" key="1">
    <citation type="submission" date="2024-06" db="EMBL/GenBank/DDBJ databases">
        <title>The genome sequences of Kitasatospora sp. strain HUAS MG31.</title>
        <authorList>
            <person name="Mo P."/>
        </authorList>
    </citation>
    <scope>NUCLEOTIDE SEQUENCE</scope>
    <source>
        <strain evidence="1">HUAS MG31</strain>
    </source>
</reference>
<dbReference type="EMBL" id="CP159872">
    <property type="protein sequence ID" value="XCM83116.1"/>
    <property type="molecule type" value="Genomic_DNA"/>
</dbReference>
<dbReference type="AlphaFoldDB" id="A0AAU8K501"/>
<dbReference type="Pfam" id="PF04978">
    <property type="entry name" value="MST"/>
    <property type="match status" value="1"/>
</dbReference>